<feature type="domain" description="C2H2-type" evidence="2">
    <location>
        <begin position="33"/>
        <end position="63"/>
    </location>
</feature>
<dbReference type="PANTHER" id="PTHR31912">
    <property type="entry name" value="IP13529P"/>
    <property type="match status" value="1"/>
</dbReference>
<dbReference type="AlphaFoldDB" id="A0A5N4A782"/>
<dbReference type="SMART" id="SM00355">
    <property type="entry name" value="ZnF_C2H2"/>
    <property type="match status" value="2"/>
</dbReference>
<dbReference type="EMBL" id="VVIM01000009">
    <property type="protein sequence ID" value="KAB0793118.1"/>
    <property type="molecule type" value="Genomic_DNA"/>
</dbReference>
<sequence length="820" mass="94265">MFICYLCNLGVRSLTALSCHFKFVHKLSTESIYRCKQGDCQRTFCQYNSFRKHLKAKHVLEGGVNNSTSDDAFICDQRALTDSQNLSLDGNSDDNFDDEIEEGMIISDSDITTFKDLIKAQARTFVAKLYSFESLPRSMVQIVIDEFLNFMSGGFVDVIQRRVNSKMSSLDIDENFVTTTDSMFDALKNPFQFLSSEYLRFKDLASTNDLIRPVSYDVGYRISANNSKLHTSLGQVPLSIQFVPVRLVLKQLFELPRFHEQVCDYVNSLKHCTTVTSFIQSDLWKSKLTKYNVEDTVLPLFIYFDDYEACNPLGSHAGVYKIGAIYASFPFLPPQFRSTLDNIILVSLFHSEDRKQVGNRKILDPIISELTFLEENGITIIINGKTLRIYFVLGLVIGDNLGLHSIMGFNESFSSNHYCRFCTSSKKDMESLCNIKNVTLRNKTNYNEHILLNDASQTGIKEACVFNEIPSFHVCDNLSVDIMHDILEGVCHYDMLNMLNYYINVKKLFSLDTLNWRINTFRYNFDLKNKPPAISRNFEKKSKISMSASEMMCFIKYFGVMMGDLVPVDDPVWELYLCLREILDVVLSNAVTTEIANMFETLVSEHNELFITLFNEKLKPKFHFILHYASIMKMVGPLRHIWSMRYESKHRQSKVTAGVTCSRRNILYTLALKHQLILANRFLNNHVLKRNYSLGPNICMGDTMLTDINYPANFKDCPIYKWISINGITYRNGICLVTDLSDLIPSFGIINFIMIGKNNKMGFVCYATEVICLNRHYHAYEVIVNFDSNFFIEFDELTNPFPCHLYKSSNSSFVTLNHSV</sequence>
<dbReference type="InParanoid" id="A0A5N4A782"/>
<keyword evidence="1" id="KW-0862">Zinc</keyword>
<dbReference type="InterPro" id="IPR013087">
    <property type="entry name" value="Znf_C2H2_type"/>
</dbReference>
<comment type="caution">
    <text evidence="3">The sequence shown here is derived from an EMBL/GenBank/DDBJ whole genome shotgun (WGS) entry which is preliminary data.</text>
</comment>
<reference evidence="3 4" key="1">
    <citation type="journal article" date="2018" name="Elife">
        <title>Firefly genomes illuminate parallel origins of bioluminescence in beetles.</title>
        <authorList>
            <person name="Fallon T.R."/>
            <person name="Lower S.E."/>
            <person name="Chang C.H."/>
            <person name="Bessho-Uehara M."/>
            <person name="Martin G.J."/>
            <person name="Bewick A.J."/>
            <person name="Behringer M."/>
            <person name="Debat H.J."/>
            <person name="Wong I."/>
            <person name="Day J.C."/>
            <person name="Suvorov A."/>
            <person name="Silva C.J."/>
            <person name="Stanger-Hall K.F."/>
            <person name="Hall D.W."/>
            <person name="Schmitz R.J."/>
            <person name="Nelson D.R."/>
            <person name="Lewis S.M."/>
            <person name="Shigenobu S."/>
            <person name="Bybee S.M."/>
            <person name="Larracuente A.M."/>
            <person name="Oba Y."/>
            <person name="Weng J.K."/>
        </authorList>
    </citation>
    <scope>NUCLEOTIDE SEQUENCE [LARGE SCALE GENOMIC DNA]</scope>
    <source>
        <strain evidence="3">1611_PpyrPB1</strain>
        <tissue evidence="3">Whole body</tissue>
    </source>
</reference>
<dbReference type="PROSITE" id="PS50157">
    <property type="entry name" value="ZINC_FINGER_C2H2_2"/>
    <property type="match status" value="1"/>
</dbReference>
<protein>
    <recommendedName>
        <fullName evidence="2">C2H2-type domain-containing protein</fullName>
    </recommendedName>
</protein>
<evidence type="ECO:0000259" key="2">
    <source>
        <dbReference type="PROSITE" id="PS50157"/>
    </source>
</evidence>
<proteinExistence type="predicted"/>
<name>A0A5N4A782_PHOPY</name>
<keyword evidence="1" id="KW-0479">Metal-binding</keyword>
<dbReference type="GO" id="GO:0008270">
    <property type="term" value="F:zinc ion binding"/>
    <property type="evidence" value="ECO:0007669"/>
    <property type="project" value="UniProtKB-KW"/>
</dbReference>
<keyword evidence="4" id="KW-1185">Reference proteome</keyword>
<organism evidence="3 4">
    <name type="scientific">Photinus pyralis</name>
    <name type="common">Common eastern firefly</name>
    <name type="synonym">Lampyris pyralis</name>
    <dbReference type="NCBI Taxonomy" id="7054"/>
    <lineage>
        <taxon>Eukaryota</taxon>
        <taxon>Metazoa</taxon>
        <taxon>Ecdysozoa</taxon>
        <taxon>Arthropoda</taxon>
        <taxon>Hexapoda</taxon>
        <taxon>Insecta</taxon>
        <taxon>Pterygota</taxon>
        <taxon>Neoptera</taxon>
        <taxon>Endopterygota</taxon>
        <taxon>Coleoptera</taxon>
        <taxon>Polyphaga</taxon>
        <taxon>Elateriformia</taxon>
        <taxon>Elateroidea</taxon>
        <taxon>Lampyridae</taxon>
        <taxon>Lampyrinae</taxon>
        <taxon>Photinus</taxon>
    </lineage>
</organism>
<keyword evidence="1" id="KW-0863">Zinc-finger</keyword>
<dbReference type="PROSITE" id="PS00028">
    <property type="entry name" value="ZINC_FINGER_C2H2_1"/>
    <property type="match status" value="1"/>
</dbReference>
<dbReference type="Proteomes" id="UP000327044">
    <property type="component" value="Unassembled WGS sequence"/>
</dbReference>
<dbReference type="PANTHER" id="PTHR31912:SF34">
    <property type="entry name" value="NOTOCHORD-RELATED PROTEIN"/>
    <property type="match status" value="1"/>
</dbReference>
<gene>
    <name evidence="3" type="ORF">PPYR_12738</name>
</gene>
<dbReference type="OrthoDB" id="6724855at2759"/>
<evidence type="ECO:0000313" key="4">
    <source>
        <dbReference type="Proteomes" id="UP000327044"/>
    </source>
</evidence>
<evidence type="ECO:0000256" key="1">
    <source>
        <dbReference type="PROSITE-ProRule" id="PRU00042"/>
    </source>
</evidence>
<evidence type="ECO:0000313" key="3">
    <source>
        <dbReference type="EMBL" id="KAB0793118.1"/>
    </source>
</evidence>
<accession>A0A5N4A782</accession>